<dbReference type="EMBL" id="VJZT01000013">
    <property type="protein sequence ID" value="TRX37586.1"/>
    <property type="molecule type" value="Genomic_DNA"/>
</dbReference>
<evidence type="ECO:0000313" key="2">
    <source>
        <dbReference type="EMBL" id="TRX37586.1"/>
    </source>
</evidence>
<dbReference type="PANTHER" id="PTHR15032">
    <property type="entry name" value="N-ACYL-PHOSPHATIDYLETHANOLAMINE-HYDROLYZING PHOSPHOLIPASE D"/>
    <property type="match status" value="1"/>
</dbReference>
<dbReference type="Gene3D" id="3.60.15.10">
    <property type="entry name" value="Ribonuclease Z/Hydroxyacylglutathione hydrolase-like"/>
    <property type="match status" value="1"/>
</dbReference>
<sequence>MRKQFGAKPSKSDLANYSKSEHWNGSIFKNLQETTMDFRLSQLPKFFYKQFFQTNGRTPSNPLPIEAFDPKNFDKNNPEMQSIWYGHSTIFMQLNTKTILIDPMFGPDAAPIAPFKVKRFSSNTLDLIDAFPTIDLVLISHDHYDHLDHQSILRLKQKTKQFYVALGVKRHLVGWGIPENIITEFNWWQTSLWEGITITFTPTRHFSGRGLTDRAQSLWGGWALKTQTQNLWFSGDSGYGTHFKTIGNRLGPFDFAFMECGQYNPNWHQIHMYPHESVQAAIDAQVQNMMPVHWAGFALAQHHWTQPVSLFIQNATAKNCSFTVPKLGAVFQSQNTHYTNWWDI</sequence>
<dbReference type="RefSeq" id="WP_144257078.1">
    <property type="nucleotide sequence ID" value="NZ_VJZT01000013.1"/>
</dbReference>
<name>A0A553DXU7_9FLAO</name>
<accession>A0A553DXU7</accession>
<proteinExistence type="predicted"/>
<dbReference type="AlphaFoldDB" id="A0A553DXU7"/>
<dbReference type="GO" id="GO:0005737">
    <property type="term" value="C:cytoplasm"/>
    <property type="evidence" value="ECO:0007669"/>
    <property type="project" value="TreeGrafter"/>
</dbReference>
<feature type="domain" description="Metallo-beta-lactamase" evidence="1">
    <location>
        <begin position="98"/>
        <end position="294"/>
    </location>
</feature>
<dbReference type="SUPFAM" id="SSF56281">
    <property type="entry name" value="Metallo-hydrolase/oxidoreductase"/>
    <property type="match status" value="1"/>
</dbReference>
<dbReference type="InterPro" id="IPR001279">
    <property type="entry name" value="Metallo-B-lactamas"/>
</dbReference>
<dbReference type="PIRSF" id="PIRSF038896">
    <property type="entry name" value="NAPE-PLD"/>
    <property type="match status" value="1"/>
</dbReference>
<evidence type="ECO:0000259" key="1">
    <source>
        <dbReference type="Pfam" id="PF12706"/>
    </source>
</evidence>
<gene>
    <name evidence="2" type="ORF">FNW21_12440</name>
</gene>
<dbReference type="Pfam" id="PF12706">
    <property type="entry name" value="Lactamase_B_2"/>
    <property type="match status" value="1"/>
</dbReference>
<evidence type="ECO:0000313" key="3">
    <source>
        <dbReference type="Proteomes" id="UP000316371"/>
    </source>
</evidence>
<reference evidence="2 3" key="1">
    <citation type="submission" date="2019-07" db="EMBL/GenBank/DDBJ databases">
        <title>Novel species of Flavobacterium.</title>
        <authorList>
            <person name="Liu Q."/>
            <person name="Xin Y.-H."/>
        </authorList>
    </citation>
    <scope>NUCLEOTIDE SEQUENCE [LARGE SCALE GENOMIC DNA]</scope>
    <source>
        <strain evidence="2 3">LB1R34</strain>
    </source>
</reference>
<dbReference type="GO" id="GO:0070290">
    <property type="term" value="F:N-acylphosphatidylethanolamine-specific phospholipase D activity"/>
    <property type="evidence" value="ECO:0007669"/>
    <property type="project" value="InterPro"/>
</dbReference>
<dbReference type="Proteomes" id="UP000316371">
    <property type="component" value="Unassembled WGS sequence"/>
</dbReference>
<protein>
    <recommendedName>
        <fullName evidence="1">Metallo-beta-lactamase domain-containing protein</fullName>
    </recommendedName>
</protein>
<dbReference type="InterPro" id="IPR036866">
    <property type="entry name" value="RibonucZ/Hydroxyglut_hydro"/>
</dbReference>
<dbReference type="OrthoDB" id="9805728at2"/>
<keyword evidence="3" id="KW-1185">Reference proteome</keyword>
<dbReference type="PANTHER" id="PTHR15032:SF4">
    <property type="entry name" value="N-ACYL-PHOSPHATIDYLETHANOLAMINE-HYDROLYZING PHOSPHOLIPASE D"/>
    <property type="match status" value="1"/>
</dbReference>
<comment type="caution">
    <text evidence="2">The sequence shown here is derived from an EMBL/GenBank/DDBJ whole genome shotgun (WGS) entry which is preliminary data.</text>
</comment>
<dbReference type="InterPro" id="IPR024884">
    <property type="entry name" value="NAPE-PLD"/>
</dbReference>
<organism evidence="2 3">
    <name type="scientific">Flavobacterium restrictum</name>
    <dbReference type="NCBI Taxonomy" id="2594428"/>
    <lineage>
        <taxon>Bacteria</taxon>
        <taxon>Pseudomonadati</taxon>
        <taxon>Bacteroidota</taxon>
        <taxon>Flavobacteriia</taxon>
        <taxon>Flavobacteriales</taxon>
        <taxon>Flavobacteriaceae</taxon>
        <taxon>Flavobacterium</taxon>
    </lineage>
</organism>
<dbReference type="GO" id="GO:0008270">
    <property type="term" value="F:zinc ion binding"/>
    <property type="evidence" value="ECO:0007669"/>
    <property type="project" value="InterPro"/>
</dbReference>